<feature type="transmembrane region" description="Helical" evidence="8">
    <location>
        <begin position="697"/>
        <end position="717"/>
    </location>
</feature>
<dbReference type="Pfam" id="PF08282">
    <property type="entry name" value="Hydrolase_3"/>
    <property type="match status" value="1"/>
</dbReference>
<dbReference type="SFLD" id="SFLDS00003">
    <property type="entry name" value="Haloacid_Dehalogenase"/>
    <property type="match status" value="1"/>
</dbReference>
<comment type="subcellular location">
    <subcellularLocation>
        <location evidence="1">Membrane</location>
        <topology evidence="1">Multi-pass membrane protein</topology>
    </subcellularLocation>
</comment>
<feature type="transmembrane region" description="Helical" evidence="8">
    <location>
        <begin position="664"/>
        <end position="685"/>
    </location>
</feature>
<protein>
    <submittedName>
        <fullName evidence="10">Cation-translocating P-type ATPase</fullName>
    </submittedName>
</protein>
<feature type="transmembrane region" description="Helical" evidence="8">
    <location>
        <begin position="767"/>
        <end position="784"/>
    </location>
</feature>
<feature type="transmembrane region" description="Helical" evidence="8">
    <location>
        <begin position="805"/>
        <end position="823"/>
    </location>
</feature>
<proteinExistence type="predicted"/>
<comment type="caution">
    <text evidence="10">The sequence shown here is derived from an EMBL/GenBank/DDBJ whole genome shotgun (WGS) entry which is preliminary data.</text>
</comment>
<dbReference type="InterPro" id="IPR023214">
    <property type="entry name" value="HAD_sf"/>
</dbReference>
<feature type="transmembrane region" description="Helical" evidence="8">
    <location>
        <begin position="75"/>
        <end position="96"/>
    </location>
</feature>
<dbReference type="RefSeq" id="WP_275633789.1">
    <property type="nucleotide sequence ID" value="NZ_JARGYD010000006.1"/>
</dbReference>
<evidence type="ECO:0000256" key="1">
    <source>
        <dbReference type="ARBA" id="ARBA00004141"/>
    </source>
</evidence>
<dbReference type="Gene3D" id="3.40.50.1000">
    <property type="entry name" value="HAD superfamily/HAD-like"/>
    <property type="match status" value="1"/>
</dbReference>
<reference evidence="11" key="1">
    <citation type="journal article" date="2019" name="Int. J. Syst. Evol. Microbiol.">
        <title>The Global Catalogue of Microorganisms (GCM) 10K type strain sequencing project: providing services to taxonomists for standard genome sequencing and annotation.</title>
        <authorList>
            <consortium name="The Broad Institute Genomics Platform"/>
            <consortium name="The Broad Institute Genome Sequencing Center for Infectious Disease"/>
            <person name="Wu L."/>
            <person name="Ma J."/>
        </authorList>
    </citation>
    <scope>NUCLEOTIDE SEQUENCE [LARGE SCALE GENOMIC DNA]</scope>
    <source>
        <strain evidence="11">KCTC 52366</strain>
    </source>
</reference>
<dbReference type="Proteomes" id="UP001595632">
    <property type="component" value="Unassembled WGS sequence"/>
</dbReference>
<dbReference type="Pfam" id="PF00689">
    <property type="entry name" value="Cation_ATPase_C"/>
    <property type="match status" value="1"/>
</dbReference>
<keyword evidence="3" id="KW-0547">Nucleotide-binding</keyword>
<keyword evidence="5" id="KW-1278">Translocase</keyword>
<dbReference type="PANTHER" id="PTHR42861">
    <property type="entry name" value="CALCIUM-TRANSPORTING ATPASE"/>
    <property type="match status" value="1"/>
</dbReference>
<dbReference type="InterPro" id="IPR008250">
    <property type="entry name" value="ATPase_P-typ_transduc_dom_A_sf"/>
</dbReference>
<name>A0ABV7GZF7_9RHOB</name>
<dbReference type="SUPFAM" id="SSF81665">
    <property type="entry name" value="Calcium ATPase, transmembrane domain M"/>
    <property type="match status" value="1"/>
</dbReference>
<dbReference type="EMBL" id="JBHRTB010000010">
    <property type="protein sequence ID" value="MFC3144507.1"/>
    <property type="molecule type" value="Genomic_DNA"/>
</dbReference>
<dbReference type="InterPro" id="IPR001757">
    <property type="entry name" value="P_typ_ATPase"/>
</dbReference>
<accession>A0ABV7GZF7</accession>
<keyword evidence="2 8" id="KW-0812">Transmembrane</keyword>
<gene>
    <name evidence="10" type="ORF">ACFOGP_17410</name>
</gene>
<feature type="transmembrane region" description="Helical" evidence="8">
    <location>
        <begin position="843"/>
        <end position="862"/>
    </location>
</feature>
<dbReference type="SUPFAM" id="SSF81653">
    <property type="entry name" value="Calcium ATPase, transduction domain A"/>
    <property type="match status" value="1"/>
</dbReference>
<evidence type="ECO:0000256" key="7">
    <source>
        <dbReference type="ARBA" id="ARBA00023136"/>
    </source>
</evidence>
<dbReference type="InterPro" id="IPR006068">
    <property type="entry name" value="ATPase_P-typ_cation-transptr_C"/>
</dbReference>
<dbReference type="InterPro" id="IPR023299">
    <property type="entry name" value="ATPase_P-typ_cyto_dom_N"/>
</dbReference>
<evidence type="ECO:0000256" key="5">
    <source>
        <dbReference type="ARBA" id="ARBA00022967"/>
    </source>
</evidence>
<dbReference type="SUPFAM" id="SSF56784">
    <property type="entry name" value="HAD-like"/>
    <property type="match status" value="1"/>
</dbReference>
<evidence type="ECO:0000256" key="3">
    <source>
        <dbReference type="ARBA" id="ARBA00022741"/>
    </source>
</evidence>
<dbReference type="InterPro" id="IPR036412">
    <property type="entry name" value="HAD-like_sf"/>
</dbReference>
<evidence type="ECO:0000313" key="11">
    <source>
        <dbReference type="Proteomes" id="UP001595632"/>
    </source>
</evidence>
<feature type="transmembrane region" description="Helical" evidence="8">
    <location>
        <begin position="268"/>
        <end position="289"/>
    </location>
</feature>
<dbReference type="InterPro" id="IPR059000">
    <property type="entry name" value="ATPase_P-type_domA"/>
</dbReference>
<evidence type="ECO:0000256" key="8">
    <source>
        <dbReference type="SAM" id="Phobius"/>
    </source>
</evidence>
<evidence type="ECO:0000256" key="4">
    <source>
        <dbReference type="ARBA" id="ARBA00022840"/>
    </source>
</evidence>
<dbReference type="Pfam" id="PF13246">
    <property type="entry name" value="Cation_ATPase"/>
    <property type="match status" value="1"/>
</dbReference>
<dbReference type="InterPro" id="IPR023298">
    <property type="entry name" value="ATPase_P-typ_TM_dom_sf"/>
</dbReference>
<keyword evidence="6 8" id="KW-1133">Transmembrane helix</keyword>
<dbReference type="InterPro" id="IPR018303">
    <property type="entry name" value="ATPase_P-typ_P_site"/>
</dbReference>
<dbReference type="PRINTS" id="PR00120">
    <property type="entry name" value="HATPASE"/>
</dbReference>
<dbReference type="InterPro" id="IPR004014">
    <property type="entry name" value="ATPase_P-typ_cation-transptr_N"/>
</dbReference>
<feature type="transmembrane region" description="Helical" evidence="8">
    <location>
        <begin position="239"/>
        <end position="256"/>
    </location>
</feature>
<evidence type="ECO:0000313" key="10">
    <source>
        <dbReference type="EMBL" id="MFC3144507.1"/>
    </source>
</evidence>
<dbReference type="SFLD" id="SFLDG00002">
    <property type="entry name" value="C1.7:_P-type_atpase_like"/>
    <property type="match status" value="1"/>
</dbReference>
<dbReference type="SFLD" id="SFLDF00027">
    <property type="entry name" value="p-type_atpase"/>
    <property type="match status" value="1"/>
</dbReference>
<dbReference type="Pfam" id="PF00122">
    <property type="entry name" value="E1-E2_ATPase"/>
    <property type="match status" value="1"/>
</dbReference>
<dbReference type="PROSITE" id="PS00154">
    <property type="entry name" value="ATPASE_E1_E2"/>
    <property type="match status" value="1"/>
</dbReference>
<dbReference type="SMART" id="SM00831">
    <property type="entry name" value="Cation_ATPase_N"/>
    <property type="match status" value="1"/>
</dbReference>
<evidence type="ECO:0000256" key="6">
    <source>
        <dbReference type="ARBA" id="ARBA00022989"/>
    </source>
</evidence>
<feature type="transmembrane region" description="Helical" evidence="8">
    <location>
        <begin position="738"/>
        <end position="761"/>
    </location>
</feature>
<dbReference type="Gene3D" id="1.20.1110.10">
    <property type="entry name" value="Calcium-transporting ATPase, transmembrane domain"/>
    <property type="match status" value="1"/>
</dbReference>
<dbReference type="PRINTS" id="PR00119">
    <property type="entry name" value="CATATPASE"/>
</dbReference>
<dbReference type="Gene3D" id="3.40.1110.10">
    <property type="entry name" value="Calcium-transporting ATPase, cytoplasmic domain N"/>
    <property type="match status" value="1"/>
</dbReference>
<dbReference type="Pfam" id="PF00690">
    <property type="entry name" value="Cation_ATPase_N"/>
    <property type="match status" value="1"/>
</dbReference>
<keyword evidence="4" id="KW-0067">ATP-binding</keyword>
<feature type="domain" description="Cation-transporting P-type ATPase N-terminal" evidence="9">
    <location>
        <begin position="1"/>
        <end position="71"/>
    </location>
</feature>
<dbReference type="Gene3D" id="2.70.150.10">
    <property type="entry name" value="Calcium-transporting ATPase, cytoplasmic transduction domain A"/>
    <property type="match status" value="1"/>
</dbReference>
<dbReference type="NCBIfam" id="TIGR01494">
    <property type="entry name" value="ATPase_P-type"/>
    <property type="match status" value="2"/>
</dbReference>
<keyword evidence="11" id="KW-1185">Reference proteome</keyword>
<evidence type="ECO:0000256" key="2">
    <source>
        <dbReference type="ARBA" id="ARBA00022692"/>
    </source>
</evidence>
<sequence>MARDDVLRQLDVDAASGLSTPEARERLLRFGRNQLRRQKPKSALLILLHQFKGLIVWLLLAAAGLSLAFGDTIEAAAIAVILVLNGTIGFVTEFRAARSMEALFRIDKVRTRVRRDGKVQAIDAGDVVPGDIVILEAGDIVTADLRVMSGDGLQCDESVLSGESLPTEKSQAPVAPGTVLADRSSMLFKGTALTGGAGEAVVVATGADSELGRISELVQEASSDASPLEKRLEDLGNRLIWVTFAFAALVIGAGVVQGHPLTDMIQTGVALAVAAIPEGLPVVATLCLARGMLLMANRNALVRRLSSVETLGSTTMILTDKTGTLTENRMTVVRYMLEGRDVDLPQTEPAREGDPLGLALTIGALCNNSDPGDGARGGTGDPMELALMRAAKAEAPRIEATPRVKQYAFDTDSRMMATVHTDGPGFLYAVKGAPEAVMAASTTVLTGDGLRPLTAEDRVEWARRNDEAAATGLRCLGLAMKQSGSDDEAPYSGLTLVGLVCLADPLRTDVPAAISACRRAGIRVAMITGDHAETAARIARDAGICDDRPVVINGADLVEFDPGSAGAEDLERIRSADVYARIAPETKLALVRSFQDSGQIVAVTGDGVNDAPALKKADIGIAMGQRGTQVAHEAAHMVLRDDNFATIAEAVRQGRVIFSNIRRFVVYLMSCNLSEVMVVGLAVGFGLPAPLLPLQILYLNLVTDVFPAFALGMGRGSGDEMHRPPRDPKQPIIGRAEWIQITMLGSFLTATTLIAFAGGLWFLDLGAAEATTVAFVTISLGQLWNVFNAPEFGVRLFANDVYRSAYVWGALGLCLALIALAIWQPQISQVLGLSYPGRHGLMLAVGLSAMNLILGQLFLMAAPRLFQRGRPA</sequence>
<dbReference type="InterPro" id="IPR044492">
    <property type="entry name" value="P_typ_ATPase_HD_dom"/>
</dbReference>
<keyword evidence="7 8" id="KW-0472">Membrane</keyword>
<evidence type="ECO:0000259" key="9">
    <source>
        <dbReference type="SMART" id="SM00831"/>
    </source>
</evidence>
<organism evidence="10 11">
    <name type="scientific">Psychromarinibacter halotolerans</name>
    <dbReference type="NCBI Taxonomy" id="1775175"/>
    <lineage>
        <taxon>Bacteria</taxon>
        <taxon>Pseudomonadati</taxon>
        <taxon>Pseudomonadota</taxon>
        <taxon>Alphaproteobacteria</taxon>
        <taxon>Rhodobacterales</taxon>
        <taxon>Paracoccaceae</taxon>
        <taxon>Psychromarinibacter</taxon>
    </lineage>
</organism>
<feature type="transmembrane region" description="Helical" evidence="8">
    <location>
        <begin position="42"/>
        <end position="69"/>
    </location>
</feature>